<organism evidence="15 16">
    <name type="scientific">Drosophila guanche</name>
    <name type="common">Fruit fly</name>
    <dbReference type="NCBI Taxonomy" id="7266"/>
    <lineage>
        <taxon>Eukaryota</taxon>
        <taxon>Metazoa</taxon>
        <taxon>Ecdysozoa</taxon>
        <taxon>Arthropoda</taxon>
        <taxon>Hexapoda</taxon>
        <taxon>Insecta</taxon>
        <taxon>Pterygota</taxon>
        <taxon>Neoptera</taxon>
        <taxon>Endopterygota</taxon>
        <taxon>Diptera</taxon>
        <taxon>Brachycera</taxon>
        <taxon>Muscomorpha</taxon>
        <taxon>Ephydroidea</taxon>
        <taxon>Drosophilidae</taxon>
        <taxon>Drosophila</taxon>
        <taxon>Sophophora</taxon>
    </lineage>
</organism>
<feature type="domain" description="C2H2-type" evidence="13">
    <location>
        <begin position="879"/>
        <end position="906"/>
    </location>
</feature>
<feature type="compositionally biased region" description="Polar residues" evidence="12">
    <location>
        <begin position="325"/>
        <end position="334"/>
    </location>
</feature>
<evidence type="ECO:0000256" key="3">
    <source>
        <dbReference type="ARBA" id="ARBA00022737"/>
    </source>
</evidence>
<feature type="region of interest" description="Disordered" evidence="12">
    <location>
        <begin position="214"/>
        <end position="244"/>
    </location>
</feature>
<evidence type="ECO:0000256" key="8">
    <source>
        <dbReference type="ARBA" id="ARBA00023163"/>
    </source>
</evidence>
<dbReference type="AlphaFoldDB" id="A0A3B0JST2"/>
<accession>A0A3B0JST2</accession>
<dbReference type="SMART" id="SM00868">
    <property type="entry name" value="zf-AD"/>
    <property type="match status" value="1"/>
</dbReference>
<keyword evidence="16" id="KW-1185">Reference proteome</keyword>
<evidence type="ECO:0000256" key="9">
    <source>
        <dbReference type="ARBA" id="ARBA00023242"/>
    </source>
</evidence>
<dbReference type="PROSITE" id="PS50157">
    <property type="entry name" value="ZINC_FINGER_C2H2_2"/>
    <property type="match status" value="9"/>
</dbReference>
<dbReference type="PANTHER" id="PTHR16515:SF49">
    <property type="entry name" value="GASTRULA ZINC FINGER PROTEIN XLCGF49.1-LIKE-RELATED"/>
    <property type="match status" value="1"/>
</dbReference>
<keyword evidence="9" id="KW-0539">Nucleus</keyword>
<evidence type="ECO:0000313" key="15">
    <source>
        <dbReference type="EMBL" id="SPP85155.1"/>
    </source>
</evidence>
<dbReference type="GO" id="GO:0008270">
    <property type="term" value="F:zinc ion binding"/>
    <property type="evidence" value="ECO:0007669"/>
    <property type="project" value="UniProtKB-UniRule"/>
</dbReference>
<keyword evidence="3" id="KW-0677">Repeat</keyword>
<keyword evidence="4 10" id="KW-0863">Zinc-finger</keyword>
<keyword evidence="5 11" id="KW-0862">Zinc</keyword>
<feature type="domain" description="ZAD" evidence="14">
    <location>
        <begin position="5"/>
        <end position="81"/>
    </location>
</feature>
<reference evidence="16" key="1">
    <citation type="submission" date="2018-01" db="EMBL/GenBank/DDBJ databases">
        <authorList>
            <person name="Alioto T."/>
            <person name="Alioto T."/>
        </authorList>
    </citation>
    <scope>NUCLEOTIDE SEQUENCE [LARGE SCALE GENOMIC DNA]</scope>
</reference>
<feature type="compositionally biased region" description="Basic and acidic residues" evidence="12">
    <location>
        <begin position="606"/>
        <end position="619"/>
    </location>
</feature>
<feature type="domain" description="C2H2-type" evidence="13">
    <location>
        <begin position="699"/>
        <end position="724"/>
    </location>
</feature>
<evidence type="ECO:0000313" key="16">
    <source>
        <dbReference type="Proteomes" id="UP000268350"/>
    </source>
</evidence>
<dbReference type="SMART" id="SM00355">
    <property type="entry name" value="ZnF_C2H2"/>
    <property type="match status" value="9"/>
</dbReference>
<comment type="subcellular location">
    <subcellularLocation>
        <location evidence="1">Nucleus</location>
    </subcellularLocation>
</comment>
<dbReference type="InterPro" id="IPR012934">
    <property type="entry name" value="Znf_AD"/>
</dbReference>
<evidence type="ECO:0000256" key="12">
    <source>
        <dbReference type="SAM" id="MobiDB-lite"/>
    </source>
</evidence>
<dbReference type="PROSITE" id="PS51915">
    <property type="entry name" value="ZAD"/>
    <property type="match status" value="1"/>
</dbReference>
<dbReference type="Proteomes" id="UP000268350">
    <property type="component" value="Unassembled WGS sequence"/>
</dbReference>
<dbReference type="SUPFAM" id="SSF57667">
    <property type="entry name" value="beta-beta-alpha zinc fingers"/>
    <property type="match status" value="5"/>
</dbReference>
<dbReference type="PANTHER" id="PTHR16515">
    <property type="entry name" value="PR DOMAIN ZINC FINGER PROTEIN"/>
    <property type="match status" value="1"/>
</dbReference>
<dbReference type="GO" id="GO:0005634">
    <property type="term" value="C:nucleus"/>
    <property type="evidence" value="ECO:0007669"/>
    <property type="project" value="UniProtKB-SubCell"/>
</dbReference>
<evidence type="ECO:0000259" key="14">
    <source>
        <dbReference type="PROSITE" id="PS51915"/>
    </source>
</evidence>
<feature type="binding site" evidence="11">
    <location>
        <position position="57"/>
    </location>
    <ligand>
        <name>Zn(2+)</name>
        <dbReference type="ChEBI" id="CHEBI:29105"/>
    </ligand>
</feature>
<evidence type="ECO:0000256" key="5">
    <source>
        <dbReference type="ARBA" id="ARBA00022833"/>
    </source>
</evidence>
<feature type="compositionally biased region" description="Basic and acidic residues" evidence="12">
    <location>
        <begin position="415"/>
        <end position="461"/>
    </location>
</feature>
<feature type="compositionally biased region" description="Basic and acidic residues" evidence="12">
    <location>
        <begin position="339"/>
        <end position="372"/>
    </location>
</feature>
<feature type="compositionally biased region" description="Basic and acidic residues" evidence="12">
    <location>
        <begin position="380"/>
        <end position="393"/>
    </location>
</feature>
<dbReference type="PROSITE" id="PS00028">
    <property type="entry name" value="ZINC_FINGER_C2H2_1"/>
    <property type="match status" value="8"/>
</dbReference>
<feature type="region of interest" description="Disordered" evidence="12">
    <location>
        <begin position="312"/>
        <end position="560"/>
    </location>
</feature>
<dbReference type="GO" id="GO:0010468">
    <property type="term" value="P:regulation of gene expression"/>
    <property type="evidence" value="ECO:0007669"/>
    <property type="project" value="TreeGrafter"/>
</dbReference>
<protein>
    <submittedName>
        <fullName evidence="15">Blast:Zinc finger protein 93</fullName>
    </submittedName>
</protein>
<dbReference type="OrthoDB" id="6077919at2759"/>
<evidence type="ECO:0000256" key="1">
    <source>
        <dbReference type="ARBA" id="ARBA00004123"/>
    </source>
</evidence>
<name>A0A3B0JST2_DROGU</name>
<evidence type="ECO:0000256" key="11">
    <source>
        <dbReference type="PROSITE-ProRule" id="PRU01263"/>
    </source>
</evidence>
<dbReference type="GO" id="GO:0003677">
    <property type="term" value="F:DNA binding"/>
    <property type="evidence" value="ECO:0007669"/>
    <property type="project" value="UniProtKB-KW"/>
</dbReference>
<keyword evidence="7" id="KW-0238">DNA-binding</keyword>
<proteinExistence type="predicted"/>
<evidence type="ECO:0000259" key="13">
    <source>
        <dbReference type="PROSITE" id="PS50157"/>
    </source>
</evidence>
<dbReference type="Pfam" id="PF00096">
    <property type="entry name" value="zf-C2H2"/>
    <property type="match status" value="2"/>
</dbReference>
<feature type="domain" description="C2H2-type" evidence="13">
    <location>
        <begin position="822"/>
        <end position="850"/>
    </location>
</feature>
<evidence type="ECO:0000256" key="6">
    <source>
        <dbReference type="ARBA" id="ARBA00023015"/>
    </source>
</evidence>
<feature type="region of interest" description="Disordered" evidence="12">
    <location>
        <begin position="579"/>
        <end position="619"/>
    </location>
</feature>
<feature type="compositionally biased region" description="Basic and acidic residues" evidence="12">
    <location>
        <begin position="496"/>
        <end position="548"/>
    </location>
</feature>
<dbReference type="Gene3D" id="3.30.160.60">
    <property type="entry name" value="Classic Zinc Finger"/>
    <property type="match status" value="5"/>
</dbReference>
<dbReference type="SUPFAM" id="SSF57716">
    <property type="entry name" value="Glucocorticoid receptor-like (DNA-binding domain)"/>
    <property type="match status" value="1"/>
</dbReference>
<feature type="domain" description="C2H2-type" evidence="13">
    <location>
        <begin position="794"/>
        <end position="821"/>
    </location>
</feature>
<dbReference type="STRING" id="7266.A0A3B0JST2"/>
<evidence type="ECO:0000256" key="4">
    <source>
        <dbReference type="ARBA" id="ARBA00022771"/>
    </source>
</evidence>
<feature type="domain" description="C2H2-type" evidence="13">
    <location>
        <begin position="734"/>
        <end position="761"/>
    </location>
</feature>
<dbReference type="InterPro" id="IPR013087">
    <property type="entry name" value="Znf_C2H2_type"/>
</dbReference>
<feature type="domain" description="C2H2-type" evidence="13">
    <location>
        <begin position="764"/>
        <end position="793"/>
    </location>
</feature>
<dbReference type="EMBL" id="OUUW01000009">
    <property type="protein sequence ID" value="SPP85155.1"/>
    <property type="molecule type" value="Genomic_DNA"/>
</dbReference>
<dbReference type="FunFam" id="3.30.160.60:FF:000557">
    <property type="entry name" value="zinc finger and SCAN domain-containing protein 29"/>
    <property type="match status" value="1"/>
</dbReference>
<evidence type="ECO:0000256" key="2">
    <source>
        <dbReference type="ARBA" id="ARBA00022723"/>
    </source>
</evidence>
<gene>
    <name evidence="15" type="ORF">DGUA_6G015045</name>
</gene>
<keyword evidence="8" id="KW-0804">Transcription</keyword>
<evidence type="ECO:0000256" key="7">
    <source>
        <dbReference type="ARBA" id="ARBA00023125"/>
    </source>
</evidence>
<evidence type="ECO:0000256" key="10">
    <source>
        <dbReference type="PROSITE-ProRule" id="PRU00042"/>
    </source>
</evidence>
<feature type="domain" description="C2H2-type" evidence="13">
    <location>
        <begin position="670"/>
        <end position="695"/>
    </location>
</feature>
<dbReference type="OMA" id="NVHIAKH"/>
<sequence>MDKLDKCRVCCCRVKWEDEAYNLLQIPKVAAMFTACTNLLVDPREQYTLPSALCCGCYEELEKFHAFRTLCIEADTKWRAFKEETDADADVDVGVDIPDVNETLREFDLLMARKSTAPPIEPIALAPDLPIELIQLCPVPQMESTQLRPWSPLTTIHASRVPLLASIHQIPEPPLPPLHSSPVLIESIQIIPAQPTESILWKNPMPAIESTQPELLQRTGAKQSHESSWPNKKQNETNPNPQQFNEKTQASINLWIQPSPDPPLSTIHQNPVLIESIQIIAAPPSESIVWKNPVPAIESTQLELLEFMDAKRSNQTSRQNKELNETNPNPQTVHTKLRSSNERPARSAQTKTEEESKESNRKTPKDPEKAPTDLDVLNRFSEKTSKDPEKTFLEQDFINNSSDETRSRNTKKKTVKVDKEPNGTNPKDPEKAPRSAKNKTVEEVKKPNQRKTSKDHEKAPSDLDVLQRSSEEKRHRSAKNKTVEEVKSKVSSLEKSISEQELLNRSKGEKSPQSETKKSAEENKESNEKLPKDPENANSDQDRLDISKSVKPRPNVYQNGPYSLKRIILNKYLNGINPRVEEVPPEQQKIGSTDARKSSESSSQIPKEKKSHTGDVIEESSKSHAAEVIGDSANQDFVSRFFTCDICCKKFASERRCQIHKQQHGGHLLFPCKQPGCAESFNRREQRTEHMKIHTVNWFICEQEGCSKKYRHKATLVTHQRKAHDIRGSASKSHVCEFCGKVFHTLATLNHHRYTHKDKIQMPFACEEPGCSLRFRKRHHLLDHTMRHKGIMNYECPHCGVKKMTLHELKVHINHHTLERTWSCPHCSKVCNSSTNLGAHIRAIHEAVRKYQCGYCSMSFVRSHTRRYHEMIHTGERNYKCMECGKGFTQPATLRSHRKIHERSKPRPPTPVVSIVPVPVVSVVPMSITVVGSELLQN</sequence>
<feature type="domain" description="C2H2-type" evidence="13">
    <location>
        <begin position="642"/>
        <end position="666"/>
    </location>
</feature>
<keyword evidence="2 11" id="KW-0479">Metal-binding</keyword>
<feature type="binding site" evidence="11">
    <location>
        <position position="10"/>
    </location>
    <ligand>
        <name>Zn(2+)</name>
        <dbReference type="ChEBI" id="CHEBI:29105"/>
    </ligand>
</feature>
<feature type="binding site" evidence="11">
    <location>
        <position position="54"/>
    </location>
    <ligand>
        <name>Zn(2+)</name>
        <dbReference type="ChEBI" id="CHEBI:29105"/>
    </ligand>
</feature>
<dbReference type="InterPro" id="IPR036236">
    <property type="entry name" value="Znf_C2H2_sf"/>
</dbReference>
<feature type="domain" description="C2H2-type" evidence="13">
    <location>
        <begin position="851"/>
        <end position="878"/>
    </location>
</feature>
<dbReference type="InterPro" id="IPR050331">
    <property type="entry name" value="Zinc_finger"/>
</dbReference>
<keyword evidence="6" id="KW-0805">Transcription regulation</keyword>
<feature type="binding site" evidence="11">
    <location>
        <position position="7"/>
    </location>
    <ligand>
        <name>Zn(2+)</name>
        <dbReference type="ChEBI" id="CHEBI:29105"/>
    </ligand>
</feature>